<accession>A0ABT4EAK9</accession>
<protein>
    <submittedName>
        <fullName evidence="1">Uncharacterized protein</fullName>
    </submittedName>
</protein>
<reference evidence="1 2" key="1">
    <citation type="submission" date="2022-05" db="EMBL/GenBank/DDBJ databases">
        <title>Genome Sequencing of Bee-Associated Microbes.</title>
        <authorList>
            <person name="Dunlap C."/>
        </authorList>
    </citation>
    <scope>NUCLEOTIDE SEQUENCE [LARGE SCALE GENOMIC DNA]</scope>
    <source>
        <strain evidence="1 2">NRRL NRS-750</strain>
    </source>
</reference>
<sequence>MQLEATFVDMLLAEIEYRRKRISLEAS</sequence>
<gene>
    <name evidence="1" type="ORF">M5X04_15755</name>
</gene>
<evidence type="ECO:0000313" key="1">
    <source>
        <dbReference type="EMBL" id="MCY9530762.1"/>
    </source>
</evidence>
<dbReference type="Proteomes" id="UP001527090">
    <property type="component" value="Unassembled WGS sequence"/>
</dbReference>
<keyword evidence="2" id="KW-1185">Reference proteome</keyword>
<evidence type="ECO:0000313" key="2">
    <source>
        <dbReference type="Proteomes" id="UP001527090"/>
    </source>
</evidence>
<comment type="caution">
    <text evidence="1">The sequence shown here is derived from an EMBL/GenBank/DDBJ whole genome shotgun (WGS) entry which is preliminary data.</text>
</comment>
<organism evidence="1 2">
    <name type="scientific">Paenibacillus alvei</name>
    <name type="common">Bacillus alvei</name>
    <dbReference type="NCBI Taxonomy" id="44250"/>
    <lineage>
        <taxon>Bacteria</taxon>
        <taxon>Bacillati</taxon>
        <taxon>Bacillota</taxon>
        <taxon>Bacilli</taxon>
        <taxon>Bacillales</taxon>
        <taxon>Paenibacillaceae</taxon>
        <taxon>Paenibacillus</taxon>
    </lineage>
</organism>
<dbReference type="EMBL" id="JAMDLY010000014">
    <property type="protein sequence ID" value="MCY9530762.1"/>
    <property type="molecule type" value="Genomic_DNA"/>
</dbReference>
<proteinExistence type="predicted"/>
<name>A0ABT4EAK9_PAEAL</name>